<dbReference type="GO" id="GO:0005737">
    <property type="term" value="C:cytoplasm"/>
    <property type="evidence" value="ECO:0007669"/>
    <property type="project" value="TreeGrafter"/>
</dbReference>
<gene>
    <name evidence="8" type="ORF">M378DRAFT_75922</name>
</gene>
<dbReference type="SUPFAM" id="SSF53167">
    <property type="entry name" value="Purine and uridine phosphorylases"/>
    <property type="match status" value="1"/>
</dbReference>
<dbReference type="UniPathway" id="UPA00606"/>
<evidence type="ECO:0000259" key="7">
    <source>
        <dbReference type="Pfam" id="PF01048"/>
    </source>
</evidence>
<dbReference type="NCBIfam" id="NF006054">
    <property type="entry name" value="PRK08202.1"/>
    <property type="match status" value="1"/>
</dbReference>
<protein>
    <recommendedName>
        <fullName evidence="5">Purine nucleoside phosphorylase</fullName>
        <ecNumber evidence="5">2.4.2.1</ecNumber>
    </recommendedName>
    <alternativeName>
        <fullName evidence="5">Inosine-guanosine phosphorylase</fullName>
    </alternativeName>
</protein>
<evidence type="ECO:0000256" key="2">
    <source>
        <dbReference type="ARBA" id="ARBA00006751"/>
    </source>
</evidence>
<evidence type="ECO:0000313" key="8">
    <source>
        <dbReference type="EMBL" id="KIL66149.1"/>
    </source>
</evidence>
<dbReference type="InterPro" id="IPR035994">
    <property type="entry name" value="Nucleoside_phosphorylase_sf"/>
</dbReference>
<feature type="binding site" evidence="6">
    <location>
        <position position="132"/>
    </location>
    <ligand>
        <name>phosphate</name>
        <dbReference type="ChEBI" id="CHEBI:43474"/>
    </ligand>
</feature>
<dbReference type="NCBIfam" id="TIGR01697">
    <property type="entry name" value="PNPH-PUNA-XAPA"/>
    <property type="match status" value="1"/>
</dbReference>
<evidence type="ECO:0000256" key="6">
    <source>
        <dbReference type="PIRSR" id="PIRSR000477-2"/>
    </source>
</evidence>
<evidence type="ECO:0000256" key="4">
    <source>
        <dbReference type="ARBA" id="ARBA00022679"/>
    </source>
</evidence>
<dbReference type="FunCoup" id="A0A0C2TGW4">
    <property type="interactions" value="290"/>
</dbReference>
<feature type="binding site" evidence="6">
    <location>
        <begin position="100"/>
        <end position="102"/>
    </location>
    <ligand>
        <name>phosphate</name>
        <dbReference type="ChEBI" id="CHEBI:43474"/>
    </ligand>
</feature>
<dbReference type="OrthoDB" id="10261782at2759"/>
<dbReference type="InParanoid" id="A0A0C2TGW4"/>
<dbReference type="AlphaFoldDB" id="A0A0C2TGW4"/>
<evidence type="ECO:0000313" key="9">
    <source>
        <dbReference type="Proteomes" id="UP000054549"/>
    </source>
</evidence>
<reference evidence="8 9" key="1">
    <citation type="submission" date="2014-04" db="EMBL/GenBank/DDBJ databases">
        <title>Evolutionary Origins and Diversification of the Mycorrhizal Mutualists.</title>
        <authorList>
            <consortium name="DOE Joint Genome Institute"/>
            <consortium name="Mycorrhizal Genomics Consortium"/>
            <person name="Kohler A."/>
            <person name="Kuo A."/>
            <person name="Nagy L.G."/>
            <person name="Floudas D."/>
            <person name="Copeland A."/>
            <person name="Barry K.W."/>
            <person name="Cichocki N."/>
            <person name="Veneault-Fourrey C."/>
            <person name="LaButti K."/>
            <person name="Lindquist E.A."/>
            <person name="Lipzen A."/>
            <person name="Lundell T."/>
            <person name="Morin E."/>
            <person name="Murat C."/>
            <person name="Riley R."/>
            <person name="Ohm R."/>
            <person name="Sun H."/>
            <person name="Tunlid A."/>
            <person name="Henrissat B."/>
            <person name="Grigoriev I.V."/>
            <person name="Hibbett D.S."/>
            <person name="Martin F."/>
        </authorList>
    </citation>
    <scope>NUCLEOTIDE SEQUENCE [LARGE SCALE GENOMIC DNA]</scope>
    <source>
        <strain evidence="8 9">Koide BX008</strain>
    </source>
</reference>
<evidence type="ECO:0000256" key="1">
    <source>
        <dbReference type="ARBA" id="ARBA00005058"/>
    </source>
</evidence>
<name>A0A0C2TGW4_AMAMK</name>
<dbReference type="InterPro" id="IPR011268">
    <property type="entry name" value="Purine_phosphorylase"/>
</dbReference>
<sequence length="329" mass="35375">MEISPTQPKEQASLNLPFEATISSILASVPDKLKRPRVGIVCGSGLSGLVETLKEVVLIPYDNLAGFAQSTVHGHKSALAFGLIGGGRNEGIPVVAMLGRFHYYEGHDFHTVMYPVRVMARLGVKDIIITNASGSLNPKIPVGTSKSPNFVVVHDHIGLPNLTGENPLIGPQASPSFPRFLPLSDAYSPVLRRYAFLAAHDLSLDDDALAEGTYAWVSGPTYETPAEGRFLRSAGADLVGMSTIPEVVAAREEGMNVLVLSLVTNFVVIPEHYRSIKEEVAAELAGKRVELPKIPVVSHEEVLTISKQKAGVMKKLVSRVIELSGQQQA</sequence>
<dbReference type="Gene3D" id="3.40.50.1580">
    <property type="entry name" value="Nucleoside phosphorylase domain"/>
    <property type="match status" value="1"/>
</dbReference>
<feature type="binding site" evidence="6">
    <location>
        <position position="223"/>
    </location>
    <ligand>
        <name>a purine D-ribonucleoside</name>
        <dbReference type="ChEBI" id="CHEBI:142355"/>
    </ligand>
</feature>
<dbReference type="PANTHER" id="PTHR11904:SF9">
    <property type="entry name" value="PURINE NUCLEOSIDE PHOSPHORYLASE-RELATED"/>
    <property type="match status" value="1"/>
</dbReference>
<comment type="similarity">
    <text evidence="2 5">Belongs to the PNP/MTAP phosphorylase family.</text>
</comment>
<dbReference type="Pfam" id="PF01048">
    <property type="entry name" value="PNP_UDP_1"/>
    <property type="match status" value="1"/>
</dbReference>
<accession>A0A0C2TGW4</accession>
<evidence type="ECO:0000256" key="3">
    <source>
        <dbReference type="ARBA" id="ARBA00022676"/>
    </source>
</evidence>
<feature type="binding site" evidence="6">
    <location>
        <position position="44"/>
    </location>
    <ligand>
        <name>phosphate</name>
        <dbReference type="ChEBI" id="CHEBI:43474"/>
    </ligand>
</feature>
<proteinExistence type="inferred from homology"/>
<dbReference type="EC" id="2.4.2.1" evidence="5"/>
<keyword evidence="3 5" id="KW-0328">Glycosyltransferase</keyword>
<feature type="binding site" evidence="6">
    <location>
        <position position="75"/>
    </location>
    <ligand>
        <name>phosphate</name>
        <dbReference type="ChEBI" id="CHEBI:43474"/>
    </ligand>
</feature>
<dbReference type="HOGENOM" id="CLU_054456_1_2_1"/>
<dbReference type="Proteomes" id="UP000054549">
    <property type="component" value="Unassembled WGS sequence"/>
</dbReference>
<keyword evidence="4 5" id="KW-0808">Transferase</keyword>
<evidence type="ECO:0000256" key="5">
    <source>
        <dbReference type="PIRNR" id="PIRNR000477"/>
    </source>
</evidence>
<dbReference type="GO" id="GO:0009116">
    <property type="term" value="P:nucleoside metabolic process"/>
    <property type="evidence" value="ECO:0007669"/>
    <property type="project" value="InterPro"/>
</dbReference>
<dbReference type="PANTHER" id="PTHR11904">
    <property type="entry name" value="METHYLTHIOADENOSINE/PURINE NUCLEOSIDE PHOSPHORYLASE"/>
    <property type="match status" value="1"/>
</dbReference>
<dbReference type="EMBL" id="KN818238">
    <property type="protein sequence ID" value="KIL66149.1"/>
    <property type="molecule type" value="Genomic_DNA"/>
</dbReference>
<dbReference type="PIRSF" id="PIRSF000477">
    <property type="entry name" value="PurNPase"/>
    <property type="match status" value="1"/>
</dbReference>
<keyword evidence="9" id="KW-1185">Reference proteome</keyword>
<dbReference type="GO" id="GO:0004731">
    <property type="term" value="F:purine-nucleoside phosphorylase activity"/>
    <property type="evidence" value="ECO:0007669"/>
    <property type="project" value="UniProtKB-EC"/>
</dbReference>
<feature type="binding site" evidence="6">
    <location>
        <position position="265"/>
    </location>
    <ligand>
        <name>a purine D-ribonucleoside</name>
        <dbReference type="ChEBI" id="CHEBI:142355"/>
    </ligand>
</feature>
<comment type="pathway">
    <text evidence="1 5">Purine metabolism; purine nucleoside salvage.</text>
</comment>
<comment type="function">
    <text evidence="5">The purine nucleoside phosphorylases catalyze the phosphorolytic breakdown of the N-glycosidic bond in the beta-(deoxy)ribonucleoside molecules, with the formation of the corresponding free purine bases and pentose-1-phosphate.</text>
</comment>
<dbReference type="InterPro" id="IPR000845">
    <property type="entry name" value="Nucleoside_phosphorylase_d"/>
</dbReference>
<feature type="binding site" evidence="6">
    <location>
        <position position="242"/>
    </location>
    <ligand>
        <name>phosphate</name>
        <dbReference type="ChEBI" id="CHEBI:43474"/>
    </ligand>
</feature>
<dbReference type="CDD" id="cd09009">
    <property type="entry name" value="PNP-EcPNPII_like"/>
    <property type="match status" value="1"/>
</dbReference>
<feature type="domain" description="Nucleoside phosphorylase" evidence="7">
    <location>
        <begin position="37"/>
        <end position="269"/>
    </location>
</feature>
<organism evidence="8 9">
    <name type="scientific">Amanita muscaria (strain Koide BX008)</name>
    <dbReference type="NCBI Taxonomy" id="946122"/>
    <lineage>
        <taxon>Eukaryota</taxon>
        <taxon>Fungi</taxon>
        <taxon>Dikarya</taxon>
        <taxon>Basidiomycota</taxon>
        <taxon>Agaricomycotina</taxon>
        <taxon>Agaricomycetes</taxon>
        <taxon>Agaricomycetidae</taxon>
        <taxon>Agaricales</taxon>
        <taxon>Pluteineae</taxon>
        <taxon>Amanitaceae</taxon>
        <taxon>Amanita</taxon>
    </lineage>
</organism>
<dbReference type="STRING" id="946122.A0A0C2TGW4"/>